<geneLocation type="plasmid" evidence="10 11">
    <name>unnamed 2</name>
</geneLocation>
<evidence type="ECO:0000313" key="11">
    <source>
        <dbReference type="Proteomes" id="UP000076066"/>
    </source>
</evidence>
<evidence type="ECO:0008006" key="12">
    <source>
        <dbReference type="Google" id="ProtNLM"/>
    </source>
</evidence>
<dbReference type="GO" id="GO:0016757">
    <property type="term" value="F:glycosyltransferase activity"/>
    <property type="evidence" value="ECO:0007669"/>
    <property type="project" value="UniProtKB-KW"/>
</dbReference>
<dbReference type="SUPFAM" id="SSF53448">
    <property type="entry name" value="Nucleotide-diphospho-sugar transferases"/>
    <property type="match status" value="1"/>
</dbReference>
<dbReference type="AlphaFoldDB" id="A0A143DGT9"/>
<evidence type="ECO:0000313" key="10">
    <source>
        <dbReference type="EMBL" id="AMW35925.1"/>
    </source>
</evidence>
<dbReference type="PANTHER" id="PTHR43867">
    <property type="entry name" value="CELLULOSE SYNTHASE CATALYTIC SUBUNIT A [UDP-FORMING]"/>
    <property type="match status" value="1"/>
</dbReference>
<dbReference type="NCBIfam" id="NF012033">
    <property type="entry name" value="PRK15489.1"/>
    <property type="match status" value="1"/>
</dbReference>
<gene>
    <name evidence="10" type="ORF">AY555_11235</name>
</gene>
<keyword evidence="11" id="KW-1185">Reference proteome</keyword>
<evidence type="ECO:0000256" key="5">
    <source>
        <dbReference type="ARBA" id="ARBA00022989"/>
    </source>
</evidence>
<feature type="domain" description="Glycosyltransferase 2-like" evidence="9">
    <location>
        <begin position="162"/>
        <end position="379"/>
    </location>
</feature>
<dbReference type="EMBL" id="CP014527">
    <property type="protein sequence ID" value="AMW35925.1"/>
    <property type="molecule type" value="Genomic_DNA"/>
</dbReference>
<dbReference type="InterPro" id="IPR050321">
    <property type="entry name" value="Glycosyltr_2/OpgH_subfam"/>
</dbReference>
<feature type="transmembrane region" description="Helical" evidence="7">
    <location>
        <begin position="437"/>
        <end position="456"/>
    </location>
</feature>
<dbReference type="PANTHER" id="PTHR43867:SF2">
    <property type="entry name" value="CELLULOSE SYNTHASE CATALYTIC SUBUNIT A [UDP-FORMING]"/>
    <property type="match status" value="1"/>
</dbReference>
<evidence type="ECO:0000256" key="2">
    <source>
        <dbReference type="ARBA" id="ARBA00022676"/>
    </source>
</evidence>
<proteinExistence type="predicted"/>
<evidence type="ECO:0000256" key="7">
    <source>
        <dbReference type="SAM" id="Phobius"/>
    </source>
</evidence>
<keyword evidence="10" id="KW-0614">Plasmid</keyword>
<dbReference type="InterPro" id="IPR029044">
    <property type="entry name" value="Nucleotide-diphossugar_trans"/>
</dbReference>
<dbReference type="Pfam" id="PF05157">
    <property type="entry name" value="MshEN"/>
    <property type="match status" value="1"/>
</dbReference>
<reference evidence="10 11" key="1">
    <citation type="submission" date="2016-02" db="EMBL/GenBank/DDBJ databases">
        <title>Complete Genome of H5569, the type strain of the newly described species Haematospirillium jordaniae.</title>
        <authorList>
            <person name="Nicholson A.C."/>
            <person name="Humrighouse B.W."/>
            <person name="Loparov V."/>
            <person name="McQuiston J.R."/>
        </authorList>
    </citation>
    <scope>NUCLEOTIDE SEQUENCE [LARGE SCALE GENOMIC DNA]</scope>
    <source>
        <strain evidence="10 11">H5569</strain>
        <plasmid evidence="11">Plasmid unnamed 2</plasmid>
    </source>
</reference>
<evidence type="ECO:0000256" key="6">
    <source>
        <dbReference type="ARBA" id="ARBA00023136"/>
    </source>
</evidence>
<evidence type="ECO:0000256" key="3">
    <source>
        <dbReference type="ARBA" id="ARBA00022679"/>
    </source>
</evidence>
<keyword evidence="6 7" id="KW-0472">Membrane</keyword>
<keyword evidence="5 7" id="KW-1133">Transmembrane helix</keyword>
<dbReference type="Gene3D" id="3.30.300.160">
    <property type="entry name" value="Type II secretion system, protein E, N-terminal domain"/>
    <property type="match status" value="1"/>
</dbReference>
<dbReference type="Pfam" id="PF13632">
    <property type="entry name" value="Glyco_trans_2_3"/>
    <property type="match status" value="1"/>
</dbReference>
<dbReference type="RefSeq" id="WP_066137341.1">
    <property type="nucleotide sequence ID" value="NZ_JAAVTB010000011.1"/>
</dbReference>
<feature type="transmembrane region" description="Helical" evidence="7">
    <location>
        <begin position="400"/>
        <end position="416"/>
    </location>
</feature>
<dbReference type="KEGG" id="hjo:AY555_11235"/>
<feature type="domain" description="Type II secretion system protein GspE N-terminal" evidence="8">
    <location>
        <begin position="542"/>
        <end position="625"/>
    </location>
</feature>
<dbReference type="SUPFAM" id="SSF160246">
    <property type="entry name" value="EspE N-terminal domain-like"/>
    <property type="match status" value="3"/>
</dbReference>
<evidence type="ECO:0000256" key="1">
    <source>
        <dbReference type="ARBA" id="ARBA00004141"/>
    </source>
</evidence>
<feature type="transmembrane region" description="Helical" evidence="7">
    <location>
        <begin position="358"/>
        <end position="380"/>
    </location>
</feature>
<dbReference type="Proteomes" id="UP000076066">
    <property type="component" value="Plasmid unnamed 2"/>
</dbReference>
<organism evidence="10 11">
    <name type="scientific">Haematospirillum jordaniae</name>
    <dbReference type="NCBI Taxonomy" id="1549855"/>
    <lineage>
        <taxon>Bacteria</taxon>
        <taxon>Pseudomonadati</taxon>
        <taxon>Pseudomonadota</taxon>
        <taxon>Alphaproteobacteria</taxon>
        <taxon>Rhodospirillales</taxon>
        <taxon>Novispirillaceae</taxon>
        <taxon>Haematospirillum</taxon>
    </lineage>
</organism>
<feature type="transmembrane region" description="Helical" evidence="7">
    <location>
        <begin position="7"/>
        <end position="25"/>
    </location>
</feature>
<protein>
    <recommendedName>
        <fullName evidence="12">Type II secretion system protein GspE N-terminal domain-containing protein</fullName>
    </recommendedName>
</protein>
<evidence type="ECO:0000256" key="4">
    <source>
        <dbReference type="ARBA" id="ARBA00022692"/>
    </source>
</evidence>
<dbReference type="Gene3D" id="3.90.550.10">
    <property type="entry name" value="Spore Coat Polysaccharide Biosynthesis Protein SpsA, Chain A"/>
    <property type="match status" value="1"/>
</dbReference>
<keyword evidence="3" id="KW-0808">Transferase</keyword>
<dbReference type="NCBIfam" id="NF011305">
    <property type="entry name" value="PRK14716.1-3"/>
    <property type="match status" value="1"/>
</dbReference>
<evidence type="ECO:0000259" key="9">
    <source>
        <dbReference type="Pfam" id="PF13632"/>
    </source>
</evidence>
<accession>A0A143DGT9</accession>
<name>A0A143DGT9_9PROT</name>
<dbReference type="GO" id="GO:0016020">
    <property type="term" value="C:membrane"/>
    <property type="evidence" value="ECO:0007669"/>
    <property type="project" value="UniProtKB-SubCell"/>
</dbReference>
<keyword evidence="4 7" id="KW-0812">Transmembrane</keyword>
<evidence type="ECO:0000259" key="8">
    <source>
        <dbReference type="Pfam" id="PF05157"/>
    </source>
</evidence>
<sequence length="755" mass="85213">MTDLSAAILLLTELGFIFVMLVYMGSNLDDLVIDIIFFGRWIYKSLFVFRRSKPMAIEVLHRAQQQPVALMFPSWQESGIIYSSLSNMFRTLDYSNFHVFVGTYPNDPDTGKEVEKLCSTLGNVHHIITPLPGPTCKADCLNWIVKGITEYEQANGMRFEVIVMQDAEDIVHPLSLKLFNFLIPRFDLVQTPVISLERPWHDLTGGHYMDEFAELHSKEIIVREFLAGVVPGAGVGTAYSRRALDAARTEQGEVFNTGTLTEDYEFSLRLKKAGMKQIFARVPFVRTVSRKQWLTGKEQLVTIVDYICTREYFPNAFWAAVRQKSRWTIGIALQGWRNFGWDGSWAIRYLLMRDRKMVVLSHAAPFGLFVVLVHVGIALWAWSMEDSYQPAPVLPDDSPFWLVVWINQALLAYRLFQRHYWTHKYYGWSAIPMIIPRYLWAIVINYCAVIRALRMFGHHLRTGEKIGWDKTSHEYPDEAHLKLYRRRIGDLMIERQFITPTQLEQALAMQKEKGGTIGNILMEMGLVNQDQFLEVLGMQVRLEVRAIDPFSVPDTILQRFPASLAKQFSMFPVGLSASGNLMVAALSVPTQEQVETVETAIGGRAEFCLAVSSEILFAIHRRYGGIPEDAAKGKGGAGPPLGQRLVEAGVITAEMLAGALREQRRSYKPMGQILLDLDLLPSQATLDDAVKKAAAAGIPLGRWLAENSICSTEDVEKAFALSKKSERPVGVILVEQGHISEQTLTDFQNQGNKPA</sequence>
<keyword evidence="2" id="KW-0328">Glycosyltransferase</keyword>
<dbReference type="InterPro" id="IPR007831">
    <property type="entry name" value="T2SS_GspE_N"/>
</dbReference>
<comment type="subcellular location">
    <subcellularLocation>
        <location evidence="1">Membrane</location>
        <topology evidence="1">Multi-pass membrane protein</topology>
    </subcellularLocation>
</comment>
<dbReference type="InterPro" id="IPR037257">
    <property type="entry name" value="T2SS_E_N_sf"/>
</dbReference>
<dbReference type="InterPro" id="IPR001173">
    <property type="entry name" value="Glyco_trans_2-like"/>
</dbReference>